<accession>A0A433SZY3</accession>
<proteinExistence type="inferred from homology"/>
<evidence type="ECO:0000256" key="4">
    <source>
        <dbReference type="ARBA" id="ARBA00022737"/>
    </source>
</evidence>
<dbReference type="Pfam" id="PF12140">
    <property type="entry name" value="SLED"/>
    <property type="match status" value="1"/>
</dbReference>
<dbReference type="InterPro" id="IPR038348">
    <property type="entry name" value="SLED_sf"/>
</dbReference>
<dbReference type="SUPFAM" id="SSF63748">
    <property type="entry name" value="Tudor/PWWP/MBT"/>
    <property type="match status" value="2"/>
</dbReference>
<organism evidence="11 12">
    <name type="scientific">Elysia chlorotica</name>
    <name type="common">Eastern emerald elysia</name>
    <name type="synonym">Sea slug</name>
    <dbReference type="NCBI Taxonomy" id="188477"/>
    <lineage>
        <taxon>Eukaryota</taxon>
        <taxon>Metazoa</taxon>
        <taxon>Spiralia</taxon>
        <taxon>Lophotrochozoa</taxon>
        <taxon>Mollusca</taxon>
        <taxon>Gastropoda</taxon>
        <taxon>Heterobranchia</taxon>
        <taxon>Euthyneura</taxon>
        <taxon>Panpulmonata</taxon>
        <taxon>Sacoglossa</taxon>
        <taxon>Placobranchoidea</taxon>
        <taxon>Plakobranchidae</taxon>
        <taxon>Elysia</taxon>
    </lineage>
</organism>
<dbReference type="InterPro" id="IPR001660">
    <property type="entry name" value="SAM"/>
</dbReference>
<feature type="compositionally biased region" description="Polar residues" evidence="9">
    <location>
        <begin position="242"/>
        <end position="253"/>
    </location>
</feature>
<keyword evidence="4" id="KW-0677">Repeat</keyword>
<keyword evidence="12" id="KW-1185">Reference proteome</keyword>
<evidence type="ECO:0000256" key="9">
    <source>
        <dbReference type="SAM" id="MobiDB-lite"/>
    </source>
</evidence>
<dbReference type="Gene3D" id="2.30.30.140">
    <property type="match status" value="2"/>
</dbReference>
<evidence type="ECO:0000259" key="10">
    <source>
        <dbReference type="PROSITE" id="PS50105"/>
    </source>
</evidence>
<dbReference type="InterPro" id="IPR047531">
    <property type="entry name" value="SAM_Scm-like"/>
</dbReference>
<feature type="repeat" description="MBT" evidence="8">
    <location>
        <begin position="18"/>
        <end position="116"/>
    </location>
</feature>
<dbReference type="Pfam" id="PF00536">
    <property type="entry name" value="SAM_1"/>
    <property type="match status" value="1"/>
</dbReference>
<comment type="caution">
    <text evidence="11">The sequence shown here is derived from an EMBL/GenBank/DDBJ whole genome shotgun (WGS) entry which is preliminary data.</text>
</comment>
<dbReference type="GO" id="GO:0045892">
    <property type="term" value="P:negative regulation of DNA-templated transcription"/>
    <property type="evidence" value="ECO:0007669"/>
    <property type="project" value="TreeGrafter"/>
</dbReference>
<dbReference type="InterPro" id="IPR021987">
    <property type="entry name" value="SLED"/>
</dbReference>
<evidence type="ECO:0000256" key="5">
    <source>
        <dbReference type="ARBA" id="ARBA00023015"/>
    </source>
</evidence>
<keyword evidence="7" id="KW-0539">Nucleus</keyword>
<evidence type="ECO:0000256" key="1">
    <source>
        <dbReference type="ARBA" id="ARBA00004123"/>
    </source>
</evidence>
<feature type="domain" description="SAM" evidence="10">
    <location>
        <begin position="483"/>
        <end position="548"/>
    </location>
</feature>
<evidence type="ECO:0000256" key="7">
    <source>
        <dbReference type="ARBA" id="ARBA00023242"/>
    </source>
</evidence>
<dbReference type="Pfam" id="PF02820">
    <property type="entry name" value="MBT"/>
    <property type="match status" value="2"/>
</dbReference>
<dbReference type="GO" id="GO:0005634">
    <property type="term" value="C:nucleus"/>
    <property type="evidence" value="ECO:0007669"/>
    <property type="project" value="UniProtKB-SubCell"/>
</dbReference>
<dbReference type="STRING" id="188477.A0A433SZY3"/>
<dbReference type="Proteomes" id="UP000271974">
    <property type="component" value="Unassembled WGS sequence"/>
</dbReference>
<dbReference type="GO" id="GO:0042393">
    <property type="term" value="F:histone binding"/>
    <property type="evidence" value="ECO:0007669"/>
    <property type="project" value="TreeGrafter"/>
</dbReference>
<dbReference type="InterPro" id="IPR013761">
    <property type="entry name" value="SAM/pointed_sf"/>
</dbReference>
<dbReference type="SUPFAM" id="SSF47769">
    <property type="entry name" value="SAM/Pointed domain"/>
    <property type="match status" value="1"/>
</dbReference>
<feature type="region of interest" description="Disordered" evidence="9">
    <location>
        <begin position="419"/>
        <end position="456"/>
    </location>
</feature>
<dbReference type="PANTHER" id="PTHR12247:SF132">
    <property type="entry name" value="POLYCOMB PROTEIN SCM"/>
    <property type="match status" value="1"/>
</dbReference>
<name>A0A433SZY3_ELYCH</name>
<dbReference type="OrthoDB" id="5912862at2759"/>
<feature type="repeat" description="MBT" evidence="8">
    <location>
        <begin position="124"/>
        <end position="225"/>
    </location>
</feature>
<protein>
    <recommendedName>
        <fullName evidence="10">SAM domain-containing protein</fullName>
    </recommendedName>
</protein>
<dbReference type="EMBL" id="RQTK01000793">
    <property type="protein sequence ID" value="RUS74854.1"/>
    <property type="molecule type" value="Genomic_DNA"/>
</dbReference>
<keyword evidence="5" id="KW-0805">Transcription regulation</keyword>
<dbReference type="PANTHER" id="PTHR12247">
    <property type="entry name" value="POLYCOMB GROUP PROTEIN"/>
    <property type="match status" value="1"/>
</dbReference>
<dbReference type="Gene3D" id="3.90.1150.190">
    <property type="entry name" value="SLED domain"/>
    <property type="match status" value="1"/>
</dbReference>
<dbReference type="AlphaFoldDB" id="A0A433SZY3"/>
<comment type="similarity">
    <text evidence="2">Belongs to the SCM family.</text>
</comment>
<reference evidence="11 12" key="1">
    <citation type="submission" date="2019-01" db="EMBL/GenBank/DDBJ databases">
        <title>A draft genome assembly of the solar-powered sea slug Elysia chlorotica.</title>
        <authorList>
            <person name="Cai H."/>
            <person name="Li Q."/>
            <person name="Fang X."/>
            <person name="Li J."/>
            <person name="Curtis N.E."/>
            <person name="Altenburger A."/>
            <person name="Shibata T."/>
            <person name="Feng M."/>
            <person name="Maeda T."/>
            <person name="Schwartz J.A."/>
            <person name="Shigenobu S."/>
            <person name="Lundholm N."/>
            <person name="Nishiyama T."/>
            <person name="Yang H."/>
            <person name="Hasebe M."/>
            <person name="Li S."/>
            <person name="Pierce S.K."/>
            <person name="Wang J."/>
        </authorList>
    </citation>
    <scope>NUCLEOTIDE SEQUENCE [LARGE SCALE GENOMIC DNA]</scope>
    <source>
        <strain evidence="11">EC2010</strain>
        <tissue evidence="11">Whole organism of an adult</tissue>
    </source>
</reference>
<dbReference type="PROSITE" id="PS50105">
    <property type="entry name" value="SAM_DOMAIN"/>
    <property type="match status" value="1"/>
</dbReference>
<feature type="region of interest" description="Disordered" evidence="9">
    <location>
        <begin position="242"/>
        <end position="277"/>
    </location>
</feature>
<dbReference type="FunFam" id="2.30.30.140:FF:000028">
    <property type="entry name" value="polycomb protein SCMH1 isoform X1"/>
    <property type="match status" value="1"/>
</dbReference>
<keyword evidence="3" id="KW-0678">Repressor</keyword>
<gene>
    <name evidence="11" type="ORF">EGW08_017378</name>
</gene>
<dbReference type="SMART" id="SM00561">
    <property type="entry name" value="MBT"/>
    <property type="match status" value="2"/>
</dbReference>
<dbReference type="PROSITE" id="PS51079">
    <property type="entry name" value="MBT"/>
    <property type="match status" value="2"/>
</dbReference>
<evidence type="ECO:0000313" key="12">
    <source>
        <dbReference type="Proteomes" id="UP000271974"/>
    </source>
</evidence>
<dbReference type="InterPro" id="IPR004092">
    <property type="entry name" value="Mbt"/>
</dbReference>
<dbReference type="CDD" id="cd09578">
    <property type="entry name" value="SAM_Scm"/>
    <property type="match status" value="1"/>
</dbReference>
<dbReference type="CDD" id="cd20092">
    <property type="entry name" value="MBT_dScm-like_rpt2"/>
    <property type="match status" value="1"/>
</dbReference>
<dbReference type="SMART" id="SM00454">
    <property type="entry name" value="SAM"/>
    <property type="match status" value="1"/>
</dbReference>
<comment type="subcellular location">
    <subcellularLocation>
        <location evidence="1">Nucleus</location>
    </subcellularLocation>
</comment>
<sequence length="551" mass="61774">MSTSSGRGWSYMQEKQGFSWDQYLIENKAVAAPATYFKQAHVPLENEFSKDMKLEAFDPRNNTSSCIATVIDIQGPRLRLRLDGSDDKNDFWRLVDSEDLHPVGYCEEHNDMLQPPLGFRMNSSSWPGFLQKTLNGALLAPAHCFKKEPNKPSKNQFQVGQKLEAVDRKNPALICPATIGDVSEDLLHITFDGWRGAFDYWCQYDSRDIFPVGWCEKSGHPLQSPGMKGSMDFFLFLSQKSPTNPNPASSITATPRRYSHSSPHDSKVTSSEPDTTDRDIEKEKLVCLYVNHECKCGPLLQPGSLEYKMPSCMGPGPIGSVQQQLVNSCIACAWQQRQVFDVLKMAAPGTGKITVQATQNMRTYTKRIVAHDKLPDFLHFLEGFKEKLGCCERFFTLKDPSKNPCTKCNFRESKNKSKKSEEISLSGKANKRRWSTDSAESSRSEMKVPKATSTKSQSSVLEAGAVLLINQPGISRHPDPSEWSIEDVIAHIEETDAGLSPYTHLFKKHEIDGKALLLLKSEMMLKYMGLKLGPVVKICSIIDKIKAQGFK</sequence>
<dbReference type="InterPro" id="IPR050548">
    <property type="entry name" value="PcG_chromatin_remod_factors"/>
</dbReference>
<evidence type="ECO:0000256" key="6">
    <source>
        <dbReference type="ARBA" id="ARBA00023163"/>
    </source>
</evidence>
<evidence type="ECO:0000256" key="3">
    <source>
        <dbReference type="ARBA" id="ARBA00022491"/>
    </source>
</evidence>
<dbReference type="GO" id="GO:0003682">
    <property type="term" value="F:chromatin binding"/>
    <property type="evidence" value="ECO:0007669"/>
    <property type="project" value="TreeGrafter"/>
</dbReference>
<keyword evidence="6" id="KW-0804">Transcription</keyword>
<evidence type="ECO:0000256" key="8">
    <source>
        <dbReference type="PROSITE-ProRule" id="PRU00459"/>
    </source>
</evidence>
<evidence type="ECO:0000313" key="11">
    <source>
        <dbReference type="EMBL" id="RUS74854.1"/>
    </source>
</evidence>
<dbReference type="Gene3D" id="1.10.150.50">
    <property type="entry name" value="Transcription Factor, Ets-1"/>
    <property type="match status" value="1"/>
</dbReference>
<evidence type="ECO:0000256" key="2">
    <source>
        <dbReference type="ARBA" id="ARBA00008469"/>
    </source>
</evidence>